<dbReference type="GeneTree" id="ENSGT00390000007182"/>
<evidence type="ECO:0000313" key="2">
    <source>
        <dbReference type="Ensembl" id="ENSP00000494794.1"/>
    </source>
</evidence>
<keyword evidence="4 5" id="KW-1267">Proteomics identification</keyword>
<dbReference type="HGNC" id="HGNC:18246">
    <property type="gene designation" value="CRYL1"/>
</dbReference>
<dbReference type="ChiTaRS" id="CRYL1">
    <property type="organism name" value="human"/>
</dbReference>
<reference evidence="2 3" key="3">
    <citation type="journal article" date="2004" name="Nature">
        <title>Finishing the euchromatic sequence of the human genome.</title>
        <authorList>
            <consortium name="International Human Genome Sequencing Consortium"/>
        </authorList>
    </citation>
    <scope>NUCLEOTIDE SEQUENCE [LARGE SCALE GENOMIC DNA]</scope>
</reference>
<proteinExistence type="evidence at protein level"/>
<dbReference type="EMBL" id="AL590096">
    <property type="status" value="NOT_ANNOTATED_CDS"/>
    <property type="molecule type" value="Genomic_DNA"/>
</dbReference>
<evidence type="ECO:0007829" key="7">
    <source>
        <dbReference type="PubMed" id="24275569"/>
    </source>
</evidence>
<dbReference type="Ensembl" id="ENST00000644153.1">
    <property type="protein sequence ID" value="ENSP00000494794.1"/>
    <property type="gene ID" value="ENSG00000165475.15"/>
</dbReference>
<evidence type="ECO:0007829" key="5">
    <source>
        <dbReference type="ProteomicsDB" id="A0A2R8Y5S5"/>
    </source>
</evidence>
<dbReference type="OrthoDB" id="2021159at2759"/>
<dbReference type="MassIVE" id="A0A2R8Y5S5"/>
<dbReference type="Pfam" id="PF02737">
    <property type="entry name" value="3HCDH_N"/>
    <property type="match status" value="1"/>
</dbReference>
<dbReference type="GO" id="GO:0070403">
    <property type="term" value="F:NAD+ binding"/>
    <property type="evidence" value="ECO:0007669"/>
    <property type="project" value="InterPro"/>
</dbReference>
<dbReference type="PANTHER" id="PTHR48075:SF1">
    <property type="entry name" value="LAMBDA-CRYSTALLIN HOMOLOG"/>
    <property type="match status" value="1"/>
</dbReference>
<reference evidence="2 3" key="2">
    <citation type="journal article" date="2004" name="Nature">
        <title>The DNA sequence and analysis of human chromosome 13.</title>
        <authorList>
            <person name="Dunham A."/>
            <person name="Matthews L.H."/>
            <person name="Burton J."/>
            <person name="Ashurst J.L."/>
            <person name="Howe K.L."/>
            <person name="Ashcroft K.J."/>
            <person name="Beare D.M."/>
            <person name="Burford D.C."/>
            <person name="Hunt S.E."/>
            <person name="Griffiths-Jones S."/>
            <person name="Jones M.C."/>
            <person name="Keenan S.J."/>
            <person name="Oliver K."/>
            <person name="Scott C.E."/>
            <person name="Ainscough R."/>
            <person name="Almeida J.P."/>
            <person name="Ambrose K.D."/>
            <person name="Andrews D.T."/>
            <person name="Ashwell R.I."/>
            <person name="Babbage A.K."/>
            <person name="Bagguley C.L."/>
            <person name="Bailey J."/>
            <person name="Bannerjee R."/>
            <person name="Barlow K.F."/>
            <person name="Bates K."/>
            <person name="Beasley H."/>
            <person name="Bird C.P."/>
            <person name="Bray-Allen S."/>
            <person name="Brown A.J."/>
            <person name="Brown J.Y."/>
            <person name="Burrill W."/>
            <person name="Carder C."/>
            <person name="Carter N.P."/>
            <person name="Chapman J.C."/>
            <person name="Clamp M.E."/>
            <person name="Clark S.Y."/>
            <person name="Clarke G."/>
            <person name="Clee C.M."/>
            <person name="Clegg S.C."/>
            <person name="Cobley V."/>
            <person name="Collins J.E."/>
            <person name="Corby N."/>
            <person name="Coville G.J."/>
            <person name="Deloukas P."/>
            <person name="Dhami P."/>
            <person name="Dunham I."/>
            <person name="Dunn M."/>
            <person name="Earthrowl M.E."/>
            <person name="Ellington A.G."/>
            <person name="Faulkner L."/>
            <person name="Frankish A.G."/>
            <person name="Frankland J."/>
            <person name="French L."/>
            <person name="Garner P."/>
            <person name="Garnett J."/>
            <person name="Gilbert J.G."/>
            <person name="Gilson C.J."/>
            <person name="Ghori J."/>
            <person name="Grafham D.V."/>
            <person name="Gribble S.M."/>
            <person name="Griffiths C."/>
            <person name="Hall R.E."/>
            <person name="Hammond S."/>
            <person name="Harley J.L."/>
            <person name="Hart E.A."/>
            <person name="Heath P.D."/>
            <person name="Howden P.J."/>
            <person name="Huckle E.J."/>
            <person name="Hunt P.J."/>
            <person name="Hunt A.R."/>
            <person name="Johnson C."/>
            <person name="Johnson D."/>
            <person name="Kay M."/>
            <person name="Kimberley A.M."/>
            <person name="King A."/>
            <person name="Laird G.K."/>
            <person name="Langford C.J."/>
            <person name="Lawlor S."/>
            <person name="Leongamornlert D.A."/>
            <person name="Lloyd D.M."/>
            <person name="Lloyd C."/>
            <person name="Loveland J.E."/>
            <person name="Lovell J."/>
            <person name="Martin S."/>
            <person name="Mashreghi-Mohammadi M."/>
            <person name="McLaren S.J."/>
            <person name="McMurray A."/>
            <person name="Milne S."/>
            <person name="Moore M.J."/>
            <person name="Nickerson T."/>
            <person name="Palmer S.A."/>
            <person name="Pearce A.V."/>
            <person name="Peck A.I."/>
            <person name="Pelan S."/>
            <person name="Phillimore B."/>
            <person name="Porter K.M."/>
            <person name="Rice C.M."/>
            <person name="Searle S."/>
            <person name="Sehra H.K."/>
            <person name="Shownkeen R."/>
            <person name="Skuce C.D."/>
            <person name="Smith M."/>
            <person name="Steward C.A."/>
            <person name="Sycamore N."/>
            <person name="Tester J."/>
            <person name="Thomas D.W."/>
            <person name="Tracey A."/>
            <person name="Tromans A."/>
            <person name="Tubby B."/>
            <person name="Wall M."/>
            <person name="Wallis J.M."/>
            <person name="West A.P."/>
            <person name="Whitehead S.L."/>
            <person name="Willey D.L."/>
            <person name="Wilming L."/>
            <person name="Wray P.W."/>
            <person name="Wright M.W."/>
            <person name="Young L."/>
            <person name="Coulson A."/>
            <person name="Durbin R."/>
            <person name="Hubbard T."/>
            <person name="Sulston J.E."/>
            <person name="Beck S."/>
            <person name="Bentley D.R."/>
            <person name="Rogers J."/>
            <person name="Ross M.T."/>
        </authorList>
    </citation>
    <scope>NUCLEOTIDE SEQUENCE [LARGE SCALE GENOMIC DNA]</scope>
</reference>
<sequence>MASSAAGCVVIVGSGVIGRSWAMLFASGGFQVKLYDIEQQQIRNALENIRKEMKLLEQAGSLKGSLSVEEQLSLISGCPNIQEAVEGAMHIQYGHSSLLHWPLHPRSTKETGSWTPKS</sequence>
<keyword evidence="3" id="KW-1185">Reference proteome</keyword>
<dbReference type="InterPro" id="IPR006176">
    <property type="entry name" value="3-OHacyl-CoA_DH_NAD-bd"/>
</dbReference>
<dbReference type="Bgee" id="ENSG00000165475">
    <property type="expression patterns" value="Expressed in adult mammalian kidney and 186 other cell types or tissues"/>
</dbReference>
<organism evidence="2 3">
    <name type="scientific">Homo sapiens</name>
    <name type="common">Human</name>
    <dbReference type="NCBI Taxonomy" id="9606"/>
    <lineage>
        <taxon>Eukaryota</taxon>
        <taxon>Metazoa</taxon>
        <taxon>Chordata</taxon>
        <taxon>Craniata</taxon>
        <taxon>Vertebrata</taxon>
        <taxon>Euteleostomi</taxon>
        <taxon>Mammalia</taxon>
        <taxon>Eutheria</taxon>
        <taxon>Euarchontoglires</taxon>
        <taxon>Primates</taxon>
        <taxon>Haplorrhini</taxon>
        <taxon>Catarrhini</taxon>
        <taxon>Hominidae</taxon>
        <taxon>Homo</taxon>
    </lineage>
</organism>
<feature type="domain" description="3-hydroxyacyl-CoA dehydrogenase NAD binding" evidence="1">
    <location>
        <begin position="9"/>
        <end position="89"/>
    </location>
</feature>
<accession>A0A2R8Y5S5</accession>
<dbReference type="VEuPathDB" id="HostDB:ENSG00000165475"/>
<reference evidence="2" key="7">
    <citation type="submission" date="2025-09" db="UniProtKB">
        <authorList>
            <consortium name="Ensembl"/>
        </authorList>
    </citation>
    <scope>IDENTIFICATION</scope>
</reference>
<evidence type="ECO:0000313" key="3">
    <source>
        <dbReference type="Proteomes" id="UP000005640"/>
    </source>
</evidence>
<dbReference type="Gene3D" id="3.40.50.720">
    <property type="entry name" value="NAD(P)-binding Rossmann-like Domain"/>
    <property type="match status" value="1"/>
</dbReference>
<evidence type="ECO:0000259" key="1">
    <source>
        <dbReference type="Pfam" id="PF02737"/>
    </source>
</evidence>
<dbReference type="SUPFAM" id="SSF51735">
    <property type="entry name" value="NAD(P)-binding Rossmann-fold domains"/>
    <property type="match status" value="1"/>
</dbReference>
<reference evidence="2" key="6">
    <citation type="submission" date="2025-08" db="UniProtKB">
        <authorList>
            <consortium name="Ensembl"/>
        </authorList>
    </citation>
    <scope>IDENTIFICATION</scope>
</reference>
<dbReference type="Proteomes" id="UP000005640">
    <property type="component" value="Chromosome 13"/>
</dbReference>
<dbReference type="AlphaFoldDB" id="A0A2R8Y5S5"/>
<dbReference type="Ensembl" id="ENST00000644153.1">
    <property type="protein sequence ID" value="ENSP00000494794.1"/>
    <property type="gene ID" value="ENSG00000165475.16"/>
</dbReference>
<dbReference type="SMR" id="A0A2R8Y5S5"/>
<gene>
    <name evidence="2" type="primary">CRYL1</name>
</gene>
<dbReference type="EMBL" id="AL161715">
    <property type="status" value="NOT_ANNOTATED_CDS"/>
    <property type="molecule type" value="Genomic_DNA"/>
</dbReference>
<reference evidence="2 3" key="1">
    <citation type="journal article" date="2001" name="Nature">
        <title>Initial sequencing and analysis of the human genome.</title>
        <authorList>
            <consortium name="International Human Genome Sequencing Consortium"/>
            <person name="Lander E.S."/>
            <person name="Linton L.M."/>
            <person name="Birren B."/>
            <person name="Nusbaum C."/>
            <person name="Zody M.C."/>
            <person name="Baldwin J."/>
            <person name="Devon K."/>
            <person name="Dewar K."/>
            <person name="Doyle M."/>
            <person name="FitzHugh W."/>
            <person name="Funke R."/>
            <person name="Gage D."/>
            <person name="Harris K."/>
            <person name="Heaford A."/>
            <person name="Howland J."/>
            <person name="Kann L."/>
            <person name="Lehoczky J."/>
            <person name="LeVine R."/>
            <person name="McEwan P."/>
            <person name="McKernan K."/>
            <person name="Meldrim J."/>
            <person name="Mesirov J.P."/>
            <person name="Miranda C."/>
            <person name="Morris W."/>
            <person name="Naylor J."/>
            <person name="Raymond C."/>
            <person name="Rosetti M."/>
            <person name="Santos R."/>
            <person name="Sheridan A."/>
            <person name="Sougnez C."/>
            <person name="Stange-Thomann N."/>
            <person name="Stojanovic N."/>
            <person name="Subramanian A."/>
            <person name="Wyman D."/>
            <person name="Rogers J."/>
            <person name="Sulston J."/>
            <person name="Ainscough R."/>
            <person name="Beck S."/>
            <person name="Bentley D."/>
            <person name="Burton J."/>
            <person name="Clee C."/>
            <person name="Carter N."/>
            <person name="Coulson A."/>
            <person name="Deadman R."/>
            <person name="Deloukas P."/>
            <person name="Dunham A."/>
            <person name="Dunham I."/>
            <person name="Durbin R."/>
            <person name="French L."/>
            <person name="Grafham D."/>
            <person name="Gregory S."/>
            <person name="Hubbard T."/>
            <person name="Humphray S."/>
            <person name="Hunt A."/>
            <person name="Jones M."/>
            <person name="Lloyd C."/>
            <person name="McMurray A."/>
            <person name="Matthews L."/>
            <person name="Mercer S."/>
            <person name="Milne S."/>
            <person name="Mullikin J.C."/>
            <person name="Mungall A."/>
            <person name="Plumb R."/>
            <person name="Ross M."/>
            <person name="Shownkeen R."/>
            <person name="Sims S."/>
            <person name="Waterston R.H."/>
            <person name="Wilson R.K."/>
            <person name="Hillier L.W."/>
            <person name="McPherson J.D."/>
            <person name="Marra M.A."/>
            <person name="Mardis E.R."/>
            <person name="Fulton L.A."/>
            <person name="Chinwalla A.T."/>
            <person name="Pepin K.H."/>
            <person name="Gish W.R."/>
            <person name="Chissoe S.L."/>
            <person name="Wendl M.C."/>
            <person name="Delehaunty K.D."/>
            <person name="Miner T.L."/>
            <person name="Delehaunty A."/>
            <person name="Kramer J.B."/>
            <person name="Cook L.L."/>
            <person name="Fulton R.S."/>
            <person name="Johnson D.L."/>
            <person name="Minx P.J."/>
            <person name="Clifton S.W."/>
            <person name="Hawkins T."/>
            <person name="Branscomb E."/>
            <person name="Predki P."/>
            <person name="Richardson P."/>
            <person name="Wenning S."/>
            <person name="Slezak T."/>
            <person name="Doggett N."/>
            <person name="Cheng J.F."/>
            <person name="Olsen A."/>
            <person name="Lucas S."/>
            <person name="Elkin C."/>
            <person name="Uberbacher E."/>
            <person name="Frazier M."/>
            <person name="Gibbs R.A."/>
            <person name="Muzny D.M."/>
            <person name="Scherer S.E."/>
            <person name="Bouck J.B."/>
            <person name="Sodergren E.J."/>
            <person name="Worley K.C."/>
            <person name="Rives C.M."/>
            <person name="Gorrell J.H."/>
            <person name="Metzker M.L."/>
            <person name="Naylor S.L."/>
            <person name="Kucherlapati R.S."/>
            <person name="Nelson D.L."/>
            <person name="Weinstock G.M."/>
            <person name="Sakaki Y."/>
            <person name="Fujiyama A."/>
            <person name="Hattori M."/>
            <person name="Yada T."/>
            <person name="Toyoda A."/>
            <person name="Itoh T."/>
            <person name="Kawagoe C."/>
            <person name="Watanabe H."/>
            <person name="Totoki Y."/>
            <person name="Taylor T."/>
            <person name="Weissenbach J."/>
            <person name="Heilig R."/>
            <person name="Saurin W."/>
            <person name="Artiguenave F."/>
            <person name="Brottier P."/>
            <person name="Bruls T."/>
            <person name="Pelletier E."/>
            <person name="Robert C."/>
            <person name="Wincker P."/>
            <person name="Smith D.R."/>
            <person name="Doucette-Stamm L."/>
            <person name="Rubenfield M."/>
            <person name="Weinstock K."/>
            <person name="Lee H.M."/>
            <person name="Dubois J."/>
            <person name="Rosenthal A."/>
            <person name="Platzer M."/>
            <person name="Nyakatura G."/>
            <person name="Taudien S."/>
            <person name="Rump A."/>
            <person name="Yang H."/>
            <person name="Yu J."/>
            <person name="Wang J."/>
            <person name="Huang G."/>
            <person name="Gu J."/>
            <person name="Hood L."/>
            <person name="Rowen L."/>
            <person name="Madan A."/>
            <person name="Qin S."/>
            <person name="Davis R.W."/>
            <person name="Federspiel N.A."/>
            <person name="Abola A.P."/>
            <person name="Proctor M.J."/>
            <person name="Myers R.M."/>
            <person name="Schmutz J."/>
            <person name="Dickson M."/>
            <person name="Grimwood J."/>
            <person name="Cox D.R."/>
            <person name="Olson M.V."/>
            <person name="Kaul R."/>
            <person name="Raymond C."/>
            <person name="Shimizu N."/>
            <person name="Kawasaki K."/>
            <person name="Minoshima S."/>
            <person name="Evans G.A."/>
            <person name="Athanasiou M."/>
            <person name="Schultz R."/>
            <person name="Roe B.A."/>
            <person name="Chen F."/>
            <person name="Pan H."/>
            <person name="Ramser J."/>
            <person name="Lehrach H."/>
            <person name="Reinhardt R."/>
            <person name="McCombie W.R."/>
            <person name="de la Bastide M."/>
            <person name="Dedhia N."/>
            <person name="Blocker H."/>
            <person name="Hornischer K."/>
            <person name="Nordsiek G."/>
            <person name="Agarwala R."/>
            <person name="Aravind L."/>
            <person name="Bailey J.A."/>
            <person name="Bateman A."/>
            <person name="Batzoglou S."/>
            <person name="Birney E."/>
            <person name="Bork P."/>
            <person name="Brown D.G."/>
            <person name="Burge C.B."/>
            <person name="Cerutti L."/>
            <person name="Chen H.C."/>
            <person name="Church D."/>
            <person name="Clamp M."/>
            <person name="Copley R.R."/>
            <person name="Doerks T."/>
            <person name="Eddy S.R."/>
            <person name="Eichler E.E."/>
            <person name="Furey T.S."/>
            <person name="Galagan J."/>
            <person name="Gilbert J.G."/>
            <person name="Harmon C."/>
            <person name="Hayashizaki Y."/>
            <person name="Haussler D."/>
            <person name="Hermjakob H."/>
            <person name="Hokamp K."/>
            <person name="Jang W."/>
            <person name="Johnson L.S."/>
            <person name="Jones T.A."/>
            <person name="Kasif S."/>
            <person name="Kaspryzk A."/>
            <person name="Kennedy S."/>
            <person name="Kent W.J."/>
            <person name="Kitts P."/>
            <person name="Koonin E.V."/>
            <person name="Korf I."/>
            <person name="Kulp D."/>
            <person name="Lancet D."/>
            <person name="Lowe T.M."/>
            <person name="McLysaght A."/>
            <person name="Mikkelsen T."/>
            <person name="Moran J.V."/>
            <person name="Mulder N."/>
            <person name="Pollara V.J."/>
            <person name="Ponting C.P."/>
            <person name="Schuler G."/>
            <person name="Schultz J."/>
            <person name="Slater G."/>
            <person name="Smit A.F."/>
            <person name="Stupka E."/>
            <person name="Szustakowski J."/>
            <person name="Thierry-Mieg D."/>
            <person name="Thierry-Mieg J."/>
            <person name="Wagner L."/>
            <person name="Wallis J."/>
            <person name="Wheeler R."/>
            <person name="Williams A."/>
            <person name="Wolf Y.I."/>
            <person name="Wolfe K.H."/>
            <person name="Yang S.P."/>
            <person name="Yeh R.F."/>
            <person name="Collins F."/>
            <person name="Guyer M.S."/>
            <person name="Peterson J."/>
            <person name="Felsenfeld A."/>
            <person name="Wetterstrand K.A."/>
            <person name="Patrinos A."/>
            <person name="Morgan M.J."/>
            <person name="de Jong P."/>
            <person name="Catanese J.J."/>
            <person name="Osoegawa K."/>
            <person name="Shizuya H."/>
            <person name="Choi S."/>
            <person name="Chen Y.J."/>
        </authorList>
    </citation>
    <scope>NUCLEOTIDE SEQUENCE [LARGE SCALE GENOMIC DNA]</scope>
</reference>
<reference evidence="7" key="5">
    <citation type="journal article" date="2014" name="J. Proteomics">
        <title>An enzyme assisted RP-RPLC approach for in-depth analysis of human liver phosphoproteome.</title>
        <authorList>
            <person name="Bian Y."/>
            <person name="Song C."/>
            <person name="Cheng K."/>
            <person name="Dong M."/>
            <person name="Wang F."/>
            <person name="Huang J."/>
            <person name="Sun D."/>
            <person name="Wang L."/>
            <person name="Ye M."/>
            <person name="Zou H."/>
        </authorList>
    </citation>
    <scope>IDENTIFICATION BY MASS SPECTROMETRY [LARGE SCALE ANALYSIS]</scope>
</reference>
<protein>
    <submittedName>
        <fullName evidence="2">Crystallin lambda 1</fullName>
    </submittedName>
</protein>
<reference evidence="6" key="4">
    <citation type="journal article" date="2011" name="BMC Syst. Biol.">
        <title>Initial characterization of the human central proteome.</title>
        <authorList>
            <person name="Burkard T.R."/>
            <person name="Planyavsky M."/>
            <person name="Kaupe I."/>
            <person name="Breitwieser F.P."/>
            <person name="Burckstummer T."/>
            <person name="Bennett K.L."/>
            <person name="Superti-Furga G."/>
            <person name="Colinge J."/>
        </authorList>
    </citation>
    <scope>IDENTIFICATION BY MASS SPECTROMETRY [LARGE SCALE ANALYSIS]</scope>
</reference>
<dbReference type="PANTHER" id="PTHR48075">
    <property type="entry name" value="3-HYDROXYACYL-COA DEHYDROGENASE FAMILY PROTEIN"/>
    <property type="match status" value="1"/>
</dbReference>
<evidence type="ECO:0007829" key="4">
    <source>
        <dbReference type="PeptideAtlas" id="A0A2R8Y5S5"/>
    </source>
</evidence>
<evidence type="ECO:0007829" key="6">
    <source>
        <dbReference type="PubMed" id="21269460"/>
    </source>
</evidence>
<name>A0A2R8Y5S5_HUMAN</name>
<dbReference type="OpenTargets" id="ENSG00000165475"/>
<dbReference type="GO" id="GO:0006631">
    <property type="term" value="P:fatty acid metabolic process"/>
    <property type="evidence" value="ECO:0007669"/>
    <property type="project" value="InterPro"/>
</dbReference>
<dbReference type="EMBL" id="AL606822">
    <property type="status" value="NOT_ANNOTATED_CDS"/>
    <property type="molecule type" value="Genomic_DNA"/>
</dbReference>
<dbReference type="InterPro" id="IPR036291">
    <property type="entry name" value="NAD(P)-bd_dom_sf"/>
</dbReference>
<dbReference type="ExpressionAtlas" id="A0A2R8Y5S5">
    <property type="expression patterns" value="baseline and differential"/>
</dbReference>